<reference evidence="2 3" key="1">
    <citation type="submission" date="2006-11" db="EMBL/GenBank/DDBJ databases">
        <authorList>
            <person name="Giovannoni S."/>
            <person name="Vergin K."/>
            <person name="Ferriera S."/>
            <person name="Johnson J."/>
            <person name="Kravitz S."/>
            <person name="Beeson K."/>
            <person name="Sutton G."/>
            <person name="Rogers Y.-H."/>
            <person name="Friedman R."/>
            <person name="Frazier M."/>
            <person name="Venter J.C."/>
        </authorList>
    </citation>
    <scope>NUCLEOTIDE SEQUENCE [LARGE SCALE GENOMIC DNA]</scope>
    <source>
        <strain evidence="2 3">HTCC2181</strain>
    </source>
</reference>
<protein>
    <submittedName>
        <fullName evidence="2">CinA-like protein</fullName>
    </submittedName>
</protein>
<gene>
    <name evidence="2" type="ORF">MB2181_02400</name>
</gene>
<name>A0P5S7_9PROT</name>
<dbReference type="Proteomes" id="UP000054262">
    <property type="component" value="Unassembled WGS sequence"/>
</dbReference>
<sequence length="162" mass="17391">MQSDDLELLVENLGAQCLLNGYQLVIAESCTGGMICSAITQVSGCSQWFTQGFITYSNQSKIDLLGVSEDSLARYGAVSQQVANEMACGAVRRSQGSLSLSITGIAGPSGGTKIKPVGTVFFSVCDKKKLLLEHKAYFEGTRKEIREKGLLFALNTLLKLTL</sequence>
<dbReference type="NCBIfam" id="TIGR00199">
    <property type="entry name" value="PncC_domain"/>
    <property type="match status" value="1"/>
</dbReference>
<feature type="domain" description="CinA C-terminal" evidence="1">
    <location>
        <begin position="9"/>
        <end position="159"/>
    </location>
</feature>
<dbReference type="SUPFAM" id="SSF142433">
    <property type="entry name" value="CinA-like"/>
    <property type="match status" value="1"/>
</dbReference>
<dbReference type="Gene3D" id="3.90.950.20">
    <property type="entry name" value="CinA-like"/>
    <property type="match status" value="1"/>
</dbReference>
<accession>A0P5S7</accession>
<organism evidence="2 3">
    <name type="scientific">Methylophilales bacterium HTCC2181</name>
    <dbReference type="NCBI Taxonomy" id="383631"/>
    <lineage>
        <taxon>Bacteria</taxon>
        <taxon>Pseudomonadati</taxon>
        <taxon>Pseudomonadota</taxon>
        <taxon>Betaproteobacteria</taxon>
        <taxon>Nitrosomonadales</taxon>
        <taxon>OM43 clade</taxon>
    </lineage>
</organism>
<comment type="caution">
    <text evidence="2">The sequence shown here is derived from an EMBL/GenBank/DDBJ whole genome shotgun (WGS) entry which is preliminary data.</text>
</comment>
<keyword evidence="3" id="KW-1185">Reference proteome</keyword>
<dbReference type="AlphaFoldDB" id="A0P5S7"/>
<dbReference type="InterPro" id="IPR008136">
    <property type="entry name" value="CinA_C"/>
</dbReference>
<dbReference type="InterPro" id="IPR036653">
    <property type="entry name" value="CinA-like_C"/>
</dbReference>
<evidence type="ECO:0000259" key="1">
    <source>
        <dbReference type="Pfam" id="PF02464"/>
    </source>
</evidence>
<evidence type="ECO:0000313" key="3">
    <source>
        <dbReference type="Proteomes" id="UP000054262"/>
    </source>
</evidence>
<dbReference type="EMBL" id="AAUX01000001">
    <property type="protein sequence ID" value="EAV46887.1"/>
    <property type="molecule type" value="Genomic_DNA"/>
</dbReference>
<dbReference type="OrthoDB" id="9801454at2"/>
<proteinExistence type="predicted"/>
<dbReference type="Pfam" id="PF02464">
    <property type="entry name" value="CinA"/>
    <property type="match status" value="1"/>
</dbReference>
<evidence type="ECO:0000313" key="2">
    <source>
        <dbReference type="EMBL" id="EAV46887.1"/>
    </source>
</evidence>